<accession>A0A3S5ISF9</accession>
<feature type="repeat" description="ANK" evidence="3">
    <location>
        <begin position="67"/>
        <end position="99"/>
    </location>
</feature>
<reference evidence="4 5" key="1">
    <citation type="journal article" date="2018" name="BMC Genomics">
        <title>Genomic comparison of Trypanosoma conorhini and Trypanosoma rangeli to Trypanosoma cruzi strains of high and low virulence.</title>
        <authorList>
            <person name="Bradwell K.R."/>
            <person name="Koparde V.N."/>
            <person name="Matveyev A.V."/>
            <person name="Serrano M.G."/>
            <person name="Alves J.M."/>
            <person name="Parikh H."/>
            <person name="Huang B."/>
            <person name="Lee V."/>
            <person name="Espinosa-Alvarez O."/>
            <person name="Ortiz P.A."/>
            <person name="Costa-Martins A.G."/>
            <person name="Teixeira M.M."/>
            <person name="Buck G.A."/>
        </authorList>
    </citation>
    <scope>NUCLEOTIDE SEQUENCE [LARGE SCALE GENOMIC DNA]</scope>
    <source>
        <strain evidence="4 5">025E</strain>
    </source>
</reference>
<dbReference type="Gene3D" id="1.25.40.20">
    <property type="entry name" value="Ankyrin repeat-containing domain"/>
    <property type="match status" value="2"/>
</dbReference>
<feature type="repeat" description="ANK" evidence="3">
    <location>
        <begin position="101"/>
        <end position="133"/>
    </location>
</feature>
<dbReference type="GeneID" id="40320402"/>
<dbReference type="PRINTS" id="PR01415">
    <property type="entry name" value="ANKYRIN"/>
</dbReference>
<comment type="caution">
    <text evidence="4">The sequence shown here is derived from an EMBL/GenBank/DDBJ whole genome shotgun (WGS) entry which is preliminary data.</text>
</comment>
<dbReference type="Pfam" id="PF00023">
    <property type="entry name" value="Ank"/>
    <property type="match status" value="1"/>
</dbReference>
<dbReference type="AlphaFoldDB" id="A0A3S5ISF9"/>
<keyword evidence="1" id="KW-0677">Repeat</keyword>
<dbReference type="RefSeq" id="XP_029226308.1">
    <property type="nucleotide sequence ID" value="XM_029373663.1"/>
</dbReference>
<feature type="repeat" description="ANK" evidence="3">
    <location>
        <begin position="134"/>
        <end position="166"/>
    </location>
</feature>
<dbReference type="InterPro" id="IPR002110">
    <property type="entry name" value="Ankyrin_rpt"/>
</dbReference>
<dbReference type="Proteomes" id="UP000284403">
    <property type="component" value="Unassembled WGS sequence"/>
</dbReference>
<proteinExistence type="predicted"/>
<protein>
    <submittedName>
        <fullName evidence="4">Ankyrin</fullName>
    </submittedName>
</protein>
<evidence type="ECO:0000256" key="3">
    <source>
        <dbReference type="PROSITE-ProRule" id="PRU00023"/>
    </source>
</evidence>
<evidence type="ECO:0000256" key="1">
    <source>
        <dbReference type="ARBA" id="ARBA00022737"/>
    </source>
</evidence>
<feature type="repeat" description="ANK" evidence="3">
    <location>
        <begin position="32"/>
        <end position="66"/>
    </location>
</feature>
<organism evidence="4 5">
    <name type="scientific">Trypanosoma conorhini</name>
    <dbReference type="NCBI Taxonomy" id="83891"/>
    <lineage>
        <taxon>Eukaryota</taxon>
        <taxon>Discoba</taxon>
        <taxon>Euglenozoa</taxon>
        <taxon>Kinetoplastea</taxon>
        <taxon>Metakinetoplastina</taxon>
        <taxon>Trypanosomatida</taxon>
        <taxon>Trypanosomatidae</taxon>
        <taxon>Trypanosoma</taxon>
    </lineage>
</organism>
<keyword evidence="5" id="KW-1185">Reference proteome</keyword>
<sequence>MDRSVFGAIEREDHAAMERAFSLENVNLVNADGYTPLYYASMKKNVGRRTVEQLLFLGAQVDLKGQDGETPLYIACFNSKIEVVQLLLENGANVNAKNGRDEETPLHVTARTGNCAILDILVGRGAKLDVQNVRGETPLYLAAKAGLHNAVYHLMNAGADVNICDVDGKDPLYVASERGLKHVVVLLKSSLKGLAIAKAMADEELRLRPLPIKSTELILEEAEEDAAAGRLIHHDFIPSKPVKEVKPLEIVKIAVPRPKAGPRNPFAATSSGPCRSLEEVGYDAPPALPPSLANRPPVKSERIGGTSMRIGTSVQTMGKDPPRISCVPGDCMEFFVLRES</sequence>
<gene>
    <name evidence="4" type="ORF">Tco025E_06791</name>
</gene>
<dbReference type="PROSITE" id="PS50297">
    <property type="entry name" value="ANK_REP_REGION"/>
    <property type="match status" value="4"/>
</dbReference>
<dbReference type="InterPro" id="IPR050776">
    <property type="entry name" value="Ank_Repeat/CDKN_Inhibitor"/>
</dbReference>
<evidence type="ECO:0000313" key="4">
    <source>
        <dbReference type="EMBL" id="RNF10991.1"/>
    </source>
</evidence>
<dbReference type="OrthoDB" id="20872at2759"/>
<keyword evidence="2 3" id="KW-0040">ANK repeat</keyword>
<evidence type="ECO:0000256" key="2">
    <source>
        <dbReference type="ARBA" id="ARBA00023043"/>
    </source>
</evidence>
<dbReference type="EMBL" id="MKKU01000470">
    <property type="protein sequence ID" value="RNF10991.1"/>
    <property type="molecule type" value="Genomic_DNA"/>
</dbReference>
<dbReference type="SUPFAM" id="SSF48403">
    <property type="entry name" value="Ankyrin repeat"/>
    <property type="match status" value="1"/>
</dbReference>
<name>A0A3S5ISF9_9TRYP</name>
<dbReference type="PANTHER" id="PTHR24201">
    <property type="entry name" value="ANK_REP_REGION DOMAIN-CONTAINING PROTEIN"/>
    <property type="match status" value="1"/>
</dbReference>
<dbReference type="PROSITE" id="PS50088">
    <property type="entry name" value="ANK_REPEAT"/>
    <property type="match status" value="4"/>
</dbReference>
<dbReference type="SMART" id="SM00248">
    <property type="entry name" value="ANK"/>
    <property type="match status" value="5"/>
</dbReference>
<dbReference type="InterPro" id="IPR036770">
    <property type="entry name" value="Ankyrin_rpt-contain_sf"/>
</dbReference>
<dbReference type="Pfam" id="PF12796">
    <property type="entry name" value="Ank_2"/>
    <property type="match status" value="1"/>
</dbReference>
<evidence type="ECO:0000313" key="5">
    <source>
        <dbReference type="Proteomes" id="UP000284403"/>
    </source>
</evidence>